<dbReference type="SUPFAM" id="SSF46785">
    <property type="entry name" value="Winged helix' DNA-binding domain"/>
    <property type="match status" value="1"/>
</dbReference>
<dbReference type="Proteomes" id="UP000198601">
    <property type="component" value="Unassembled WGS sequence"/>
</dbReference>
<comment type="similarity">
    <text evidence="1">Belongs to the LysR transcriptional regulatory family.</text>
</comment>
<dbReference type="SUPFAM" id="SSF53850">
    <property type="entry name" value="Periplasmic binding protein-like II"/>
    <property type="match status" value="1"/>
</dbReference>
<protein>
    <submittedName>
        <fullName evidence="6">Transcriptional regulator, LysR family</fullName>
    </submittedName>
</protein>
<keyword evidence="3" id="KW-0238">DNA-binding</keyword>
<dbReference type="EMBL" id="FMTT01000029">
    <property type="protein sequence ID" value="SCW69127.1"/>
    <property type="molecule type" value="Genomic_DNA"/>
</dbReference>
<dbReference type="InterPro" id="IPR036390">
    <property type="entry name" value="WH_DNA-bd_sf"/>
</dbReference>
<proteinExistence type="inferred from homology"/>
<dbReference type="GO" id="GO:0000976">
    <property type="term" value="F:transcription cis-regulatory region binding"/>
    <property type="evidence" value="ECO:0007669"/>
    <property type="project" value="TreeGrafter"/>
</dbReference>
<feature type="domain" description="HTH lysR-type" evidence="5">
    <location>
        <begin position="27"/>
        <end position="84"/>
    </location>
</feature>
<evidence type="ECO:0000259" key="5">
    <source>
        <dbReference type="PROSITE" id="PS50931"/>
    </source>
</evidence>
<sequence length="324" mass="36027">MLGVASTNEGFVRTARLYEELGSGEFMSIEQLKVFVTVAELQHFSRAAELLHLSQPGVSMHIRSLENEFGAKLLHRSSKRVKLTEAGEILYRQAKAILLQYETAKHEIDRLNQVVSGSLSVGASFTIGEFLLPKLLASYARLYPGVEVQVTVGNTDEIERLVQAHELEVGLVEGELQRPGIRSETFMEDEMIVAVPAGHPLVAYREVTPEALQDQVWIFREVGSGTRAYSDRLIREWGLRVQRAYVLSSTQGVKETVAAGLGIAVLSRWTVGRMVATEELKELRIRGQRLTRLLSLIQGEERAGTLALDRFVQQVRGLRTASSG</sequence>
<dbReference type="PROSITE" id="PS50931">
    <property type="entry name" value="HTH_LYSR"/>
    <property type="match status" value="1"/>
</dbReference>
<evidence type="ECO:0000256" key="3">
    <source>
        <dbReference type="ARBA" id="ARBA00023125"/>
    </source>
</evidence>
<reference evidence="7" key="1">
    <citation type="submission" date="2016-10" db="EMBL/GenBank/DDBJ databases">
        <authorList>
            <person name="Varghese N."/>
            <person name="Submissions S."/>
        </authorList>
    </citation>
    <scope>NUCLEOTIDE SEQUENCE [LARGE SCALE GENOMIC DNA]</scope>
    <source>
        <strain evidence="7">CGMCC 1.8946</strain>
    </source>
</reference>
<dbReference type="Gene3D" id="3.40.190.290">
    <property type="match status" value="1"/>
</dbReference>
<dbReference type="AlphaFoldDB" id="A0A1G4SJK6"/>
<evidence type="ECO:0000313" key="7">
    <source>
        <dbReference type="Proteomes" id="UP000198601"/>
    </source>
</evidence>
<dbReference type="FunFam" id="1.10.10.10:FF:000001">
    <property type="entry name" value="LysR family transcriptional regulator"/>
    <property type="match status" value="1"/>
</dbReference>
<evidence type="ECO:0000313" key="6">
    <source>
        <dbReference type="EMBL" id="SCW69127.1"/>
    </source>
</evidence>
<dbReference type="PANTHER" id="PTHR30126">
    <property type="entry name" value="HTH-TYPE TRANSCRIPTIONAL REGULATOR"/>
    <property type="match status" value="1"/>
</dbReference>
<dbReference type="PRINTS" id="PR00039">
    <property type="entry name" value="HTHLYSR"/>
</dbReference>
<dbReference type="GO" id="GO:0003700">
    <property type="term" value="F:DNA-binding transcription factor activity"/>
    <property type="evidence" value="ECO:0007669"/>
    <property type="project" value="InterPro"/>
</dbReference>
<dbReference type="PANTHER" id="PTHR30126:SF39">
    <property type="entry name" value="HTH-TYPE TRANSCRIPTIONAL REGULATOR CYSL"/>
    <property type="match status" value="1"/>
</dbReference>
<name>A0A1G4SJK6_9BACL</name>
<dbReference type="InterPro" id="IPR000847">
    <property type="entry name" value="LysR_HTH_N"/>
</dbReference>
<organism evidence="6 7">
    <name type="scientific">Paenibacillus tianmuensis</name>
    <dbReference type="NCBI Taxonomy" id="624147"/>
    <lineage>
        <taxon>Bacteria</taxon>
        <taxon>Bacillati</taxon>
        <taxon>Bacillota</taxon>
        <taxon>Bacilli</taxon>
        <taxon>Bacillales</taxon>
        <taxon>Paenibacillaceae</taxon>
        <taxon>Paenibacillus</taxon>
    </lineage>
</organism>
<dbReference type="Pfam" id="PF03466">
    <property type="entry name" value="LysR_substrate"/>
    <property type="match status" value="1"/>
</dbReference>
<evidence type="ECO:0000256" key="2">
    <source>
        <dbReference type="ARBA" id="ARBA00023015"/>
    </source>
</evidence>
<keyword evidence="2" id="KW-0805">Transcription regulation</keyword>
<accession>A0A1G4SJK6</accession>
<evidence type="ECO:0000256" key="1">
    <source>
        <dbReference type="ARBA" id="ARBA00009437"/>
    </source>
</evidence>
<dbReference type="CDD" id="cd08420">
    <property type="entry name" value="PBP2_CysL_like"/>
    <property type="match status" value="1"/>
</dbReference>
<evidence type="ECO:0000256" key="4">
    <source>
        <dbReference type="ARBA" id="ARBA00023163"/>
    </source>
</evidence>
<dbReference type="Gene3D" id="1.10.10.10">
    <property type="entry name" value="Winged helix-like DNA-binding domain superfamily/Winged helix DNA-binding domain"/>
    <property type="match status" value="1"/>
</dbReference>
<dbReference type="STRING" id="624147.SAMN04487970_102956"/>
<keyword evidence="7" id="KW-1185">Reference proteome</keyword>
<dbReference type="Pfam" id="PF00126">
    <property type="entry name" value="HTH_1"/>
    <property type="match status" value="1"/>
</dbReference>
<dbReference type="InterPro" id="IPR036388">
    <property type="entry name" value="WH-like_DNA-bd_sf"/>
</dbReference>
<dbReference type="InterPro" id="IPR005119">
    <property type="entry name" value="LysR_subst-bd"/>
</dbReference>
<keyword evidence="4" id="KW-0804">Transcription</keyword>
<gene>
    <name evidence="6" type="ORF">SAMN04487970_102956</name>
</gene>